<reference evidence="3 4" key="1">
    <citation type="submission" date="2018-01" db="EMBL/GenBank/DDBJ databases">
        <title>Genome characterization of the sugarcane-associated fungus Trichoderma ghanense CCMA-1212 and their application in lignocelulose bioconversion.</title>
        <authorList>
            <person name="Steindorff A.S."/>
            <person name="Mendes T.D."/>
            <person name="Vilela E.S.D."/>
            <person name="Rodrigues D.S."/>
            <person name="Formighieri E.F."/>
            <person name="Melo I.S."/>
            <person name="Favaro L.C.L."/>
        </authorList>
    </citation>
    <scope>NUCLEOTIDE SEQUENCE [LARGE SCALE GENOMIC DNA]</scope>
    <source>
        <strain evidence="3 4">CCMA-1212</strain>
    </source>
</reference>
<evidence type="ECO:0000313" key="3">
    <source>
        <dbReference type="EMBL" id="TFB07121.1"/>
    </source>
</evidence>
<organism evidence="3 4">
    <name type="scientific">Trichoderma ghanense</name>
    <dbReference type="NCBI Taxonomy" id="65468"/>
    <lineage>
        <taxon>Eukaryota</taxon>
        <taxon>Fungi</taxon>
        <taxon>Dikarya</taxon>
        <taxon>Ascomycota</taxon>
        <taxon>Pezizomycotina</taxon>
        <taxon>Sordariomycetes</taxon>
        <taxon>Hypocreomycetidae</taxon>
        <taxon>Hypocreales</taxon>
        <taxon>Hypocreaceae</taxon>
        <taxon>Trichoderma</taxon>
    </lineage>
</organism>
<dbReference type="EMBL" id="PPTA01000001">
    <property type="protein sequence ID" value="TFB07121.1"/>
    <property type="molecule type" value="Genomic_DNA"/>
</dbReference>
<evidence type="ECO:0008006" key="5">
    <source>
        <dbReference type="Google" id="ProtNLM"/>
    </source>
</evidence>
<dbReference type="Proteomes" id="UP001642720">
    <property type="component" value="Unassembled WGS sequence"/>
</dbReference>
<feature type="coiled-coil region" evidence="1">
    <location>
        <begin position="108"/>
        <end position="153"/>
    </location>
</feature>
<keyword evidence="1" id="KW-0175">Coiled coil</keyword>
<accession>A0ABY2HHP3</accession>
<feature type="compositionally biased region" description="Basic and acidic residues" evidence="2">
    <location>
        <begin position="261"/>
        <end position="273"/>
    </location>
</feature>
<feature type="region of interest" description="Disordered" evidence="2">
    <location>
        <begin position="225"/>
        <end position="273"/>
    </location>
</feature>
<evidence type="ECO:0000256" key="2">
    <source>
        <dbReference type="SAM" id="MobiDB-lite"/>
    </source>
</evidence>
<proteinExistence type="predicted"/>
<name>A0ABY2HHP3_9HYPO</name>
<gene>
    <name evidence="3" type="ORF">CCMA1212_000541</name>
</gene>
<dbReference type="RefSeq" id="XP_073563322.1">
    <property type="nucleotide sequence ID" value="XM_073698006.1"/>
</dbReference>
<keyword evidence="4" id="KW-1185">Reference proteome</keyword>
<feature type="region of interest" description="Disordered" evidence="2">
    <location>
        <begin position="1"/>
        <end position="94"/>
    </location>
</feature>
<protein>
    <recommendedName>
        <fullName evidence="5">Up-regulated during septation protein 1 domain-containing protein</fullName>
    </recommendedName>
</protein>
<feature type="coiled-coil region" evidence="1">
    <location>
        <begin position="452"/>
        <end position="493"/>
    </location>
</feature>
<evidence type="ECO:0000313" key="4">
    <source>
        <dbReference type="Proteomes" id="UP001642720"/>
    </source>
</evidence>
<evidence type="ECO:0000256" key="1">
    <source>
        <dbReference type="SAM" id="Coils"/>
    </source>
</evidence>
<dbReference type="GeneID" id="300572456"/>
<sequence length="577" mass="64444">MQDQDTPIALRRSRRVNGKSASPPAMPSPPMTPHRRKRGFCCSDPGPSISSGLTPMVRRTFLAETPKGRRLVNITPSPTPRSKRRPDAGGDLNLHQTIDGRVERRIRRNGLRDMLNRMQQEKRRTEQSAQAQIDKLRAEVRARDREIYELQNATVVMDTERIWDLEQQVCKLKDELAKKSLVKEEAAQYYSWAEPSIEVPREDEMDTTGDEPHFGGEAVVRVKASPSRARSSFLTPPPTSPTVPASPCYREASPSPSSRHPHTEFQEPDKEQRLEEEIASLQGRLRSLTATLDSYKAFCGRIGNMLSAGSAKRKTTSPLEAIETQAQLLVQDLSDRAAEARRVTSAIGGLGFPGNDASEMVASVAAGFRAALLELEFLPPDGEIALPFTPRGAEVLDLLLTRLRALTKKSREDDDAIDEYHEIEQSLRKELDSQTSSMHMLNQKLATAYGRLDEKDGRIRELQADNDSLRGDVDEYDRDIVELAKVVVRMKNEQQESTCAHAAEQQLSEESLMAQHAIIADLEVRIEEEKKKAKDAMDSMKGELQRVLLLSQSFLHGTAGEAGSGQTDRHHEVDANM</sequence>
<comment type="caution">
    <text evidence="3">The sequence shown here is derived from an EMBL/GenBank/DDBJ whole genome shotgun (WGS) entry which is preliminary data.</text>
</comment>